<keyword evidence="2" id="KW-1185">Reference proteome</keyword>
<dbReference type="Proteomes" id="UP000722485">
    <property type="component" value="Unassembled WGS sequence"/>
</dbReference>
<gene>
    <name evidence="1" type="ORF">G7Z17_g8625</name>
</gene>
<comment type="caution">
    <text evidence="1">The sequence shown here is derived from an EMBL/GenBank/DDBJ whole genome shotgun (WGS) entry which is preliminary data.</text>
</comment>
<sequence>MAATTTMTALARLRAATTLRTMATYGNTASRRAYSAKKAPNPAGVFYRQFTRPIFKTLLTAVFTYQLAYWAWAKAEADEIRAERDATIAGLEATVKEYEAKTKGSEEKSS</sequence>
<dbReference type="EMBL" id="JAANBB010000223">
    <property type="protein sequence ID" value="KAF7546177.1"/>
    <property type="molecule type" value="Genomic_DNA"/>
</dbReference>
<evidence type="ECO:0000313" key="1">
    <source>
        <dbReference type="EMBL" id="KAF7546177.1"/>
    </source>
</evidence>
<dbReference type="OrthoDB" id="2120024at2759"/>
<name>A0A9P5H639_9HYPO</name>
<reference evidence="1" key="1">
    <citation type="submission" date="2020-03" db="EMBL/GenBank/DDBJ databases">
        <title>Draft Genome Sequence of Cylindrodendrum hubeiense.</title>
        <authorList>
            <person name="Buettner E."/>
            <person name="Kellner H."/>
        </authorList>
    </citation>
    <scope>NUCLEOTIDE SEQUENCE</scope>
    <source>
        <strain evidence="1">IHI 201604</strain>
    </source>
</reference>
<dbReference type="AlphaFoldDB" id="A0A9P5H639"/>
<protein>
    <submittedName>
        <fullName evidence="1">Uncharacterized protein</fullName>
    </submittedName>
</protein>
<proteinExistence type="predicted"/>
<evidence type="ECO:0000313" key="2">
    <source>
        <dbReference type="Proteomes" id="UP000722485"/>
    </source>
</evidence>
<accession>A0A9P5H639</accession>
<organism evidence="1 2">
    <name type="scientific">Cylindrodendrum hubeiense</name>
    <dbReference type="NCBI Taxonomy" id="595255"/>
    <lineage>
        <taxon>Eukaryota</taxon>
        <taxon>Fungi</taxon>
        <taxon>Dikarya</taxon>
        <taxon>Ascomycota</taxon>
        <taxon>Pezizomycotina</taxon>
        <taxon>Sordariomycetes</taxon>
        <taxon>Hypocreomycetidae</taxon>
        <taxon>Hypocreales</taxon>
        <taxon>Nectriaceae</taxon>
        <taxon>Cylindrodendrum</taxon>
    </lineage>
</organism>